<dbReference type="InterPro" id="IPR001613">
    <property type="entry name" value="Flavin_amine_oxidase"/>
</dbReference>
<comment type="catalytic activity">
    <reaction evidence="8">
        <text>L-tryptophan + O2 = indole-3-acetamide + CO2 + H2O</text>
        <dbReference type="Rhea" id="RHEA:16165"/>
        <dbReference type="ChEBI" id="CHEBI:15377"/>
        <dbReference type="ChEBI" id="CHEBI:15379"/>
        <dbReference type="ChEBI" id="CHEBI:16031"/>
        <dbReference type="ChEBI" id="CHEBI:16526"/>
        <dbReference type="ChEBI" id="CHEBI:57912"/>
        <dbReference type="EC" id="1.13.12.3"/>
    </reaction>
</comment>
<feature type="binding site" evidence="9">
    <location>
        <begin position="36"/>
        <end position="37"/>
    </location>
    <ligand>
        <name>FAD</name>
        <dbReference type="ChEBI" id="CHEBI:57692"/>
    </ligand>
</feature>
<comment type="caution">
    <text evidence="11">The sequence shown here is derived from an EMBL/GenBank/DDBJ whole genome shotgun (WGS) entry which is preliminary data.</text>
</comment>
<evidence type="ECO:0000256" key="7">
    <source>
        <dbReference type="ARBA" id="ARBA00023070"/>
    </source>
</evidence>
<reference evidence="11" key="2">
    <citation type="submission" date="2023-04" db="EMBL/GenBank/DDBJ databases">
        <title>Paracnuella aquatica gen. nov., sp. nov., a member of the family Chitinophagaceae isolated from a hot spring.</title>
        <authorList>
            <person name="Wang C."/>
        </authorList>
    </citation>
    <scope>NUCLEOTIDE SEQUENCE</scope>
    <source>
        <strain evidence="11">LB-8</strain>
    </source>
</reference>
<comment type="similarity">
    <text evidence="3">Belongs to the tryptophan 2-monooxygenase family.</text>
</comment>
<evidence type="ECO:0000256" key="3">
    <source>
        <dbReference type="ARBA" id="ARBA00005833"/>
    </source>
</evidence>
<dbReference type="InterPro" id="IPR002937">
    <property type="entry name" value="Amino_oxidase"/>
</dbReference>
<evidence type="ECO:0000313" key="12">
    <source>
        <dbReference type="Proteomes" id="UP001155483"/>
    </source>
</evidence>
<feature type="binding site" evidence="9">
    <location>
        <position position="206"/>
    </location>
    <ligand>
        <name>FAD</name>
        <dbReference type="ChEBI" id="CHEBI:57692"/>
    </ligand>
</feature>
<name>A0A9X3B6T3_9BACT</name>
<evidence type="ECO:0000259" key="10">
    <source>
        <dbReference type="Pfam" id="PF01593"/>
    </source>
</evidence>
<dbReference type="EC" id="1.13.12.3" evidence="4"/>
<evidence type="ECO:0000256" key="6">
    <source>
        <dbReference type="ARBA" id="ARBA00023002"/>
    </source>
</evidence>
<sequence>MDKLNEFDVIVVGAGAAGLSAALELTKAGRKVLVLEARNRIGGRIYTIEDEGFSQPLEAGAEFIHGQLPHTCTFLEKAGIKYETIGDKIWHVTDGKVHREKEFIKDWDLLMKALQELKHDQTIEEFLNSHFSNDKYKELRETTLQYTQGYNAAAPGKASTLALKREWEAEDDEHQYRIERGYGQLMDYFQKEISSTGGTIILSAPVTRIKWKRFEVEVITLNRKSYYTKQVLITVPLGVLQAPEGSDASITFSPSLPEKYSAIQLMGFGAAIKIHIQCLNNFWEEKSLQYPMKNVEFIFSDAFIPTWWTQHPNDNGLLTGWLAGPKASNLQNATDDFIFEKGVDALCYIFSLGKATLLQKIIGHKIHNWAAQPFSCGAYSYATLHTADAIKVLNQPEEDTLFFAGEALVTGPMTGTVEAALNSGVDTARRMITIKS</sequence>
<proteinExistence type="inferred from homology"/>
<accession>A0A9X3B6T3</accession>
<dbReference type="SUPFAM" id="SSF51905">
    <property type="entry name" value="FAD/NAD(P)-binding domain"/>
    <property type="match status" value="1"/>
</dbReference>
<dbReference type="Gene3D" id="3.50.50.60">
    <property type="entry name" value="FAD/NAD(P)-binding domain"/>
    <property type="match status" value="1"/>
</dbReference>
<evidence type="ECO:0000256" key="8">
    <source>
        <dbReference type="ARBA" id="ARBA00047321"/>
    </source>
</evidence>
<keyword evidence="12" id="KW-1185">Reference proteome</keyword>
<dbReference type="EMBL" id="JAOTIF010000001">
    <property type="protein sequence ID" value="MCU7547701.1"/>
    <property type="molecule type" value="Genomic_DNA"/>
</dbReference>
<keyword evidence="7" id="KW-0073">Auxin biosynthesis</keyword>
<dbReference type="InterPro" id="IPR036188">
    <property type="entry name" value="FAD/NAD-bd_sf"/>
</dbReference>
<dbReference type="GO" id="GO:0009851">
    <property type="term" value="P:auxin biosynthetic process"/>
    <property type="evidence" value="ECO:0007669"/>
    <property type="project" value="UniProtKB-KW"/>
</dbReference>
<dbReference type="AlphaFoldDB" id="A0A9X3B6T3"/>
<evidence type="ECO:0000256" key="5">
    <source>
        <dbReference type="ARBA" id="ARBA00017871"/>
    </source>
</evidence>
<feature type="domain" description="Amine oxidase" evidence="10">
    <location>
        <begin position="17"/>
        <end position="432"/>
    </location>
</feature>
<reference evidence="11" key="1">
    <citation type="submission" date="2022-09" db="EMBL/GenBank/DDBJ databases">
        <authorList>
            <person name="Yuan C."/>
            <person name="Ke Z."/>
        </authorList>
    </citation>
    <scope>NUCLEOTIDE SEQUENCE</scope>
    <source>
        <strain evidence="11">LB-8</strain>
    </source>
</reference>
<dbReference type="SUPFAM" id="SSF54373">
    <property type="entry name" value="FAD-linked reductases, C-terminal domain"/>
    <property type="match status" value="1"/>
</dbReference>
<organism evidence="11 12">
    <name type="scientific">Paraflavisolibacter caeni</name>
    <dbReference type="NCBI Taxonomy" id="2982496"/>
    <lineage>
        <taxon>Bacteria</taxon>
        <taxon>Pseudomonadati</taxon>
        <taxon>Bacteroidota</taxon>
        <taxon>Chitinophagia</taxon>
        <taxon>Chitinophagales</taxon>
        <taxon>Chitinophagaceae</taxon>
        <taxon>Paraflavisolibacter</taxon>
    </lineage>
</organism>
<evidence type="ECO:0000313" key="11">
    <source>
        <dbReference type="EMBL" id="MCU7547701.1"/>
    </source>
</evidence>
<keyword evidence="6" id="KW-0560">Oxidoreductase</keyword>
<dbReference type="PANTHER" id="PTHR10742:SF410">
    <property type="entry name" value="LYSINE-SPECIFIC HISTONE DEMETHYLASE 2"/>
    <property type="match status" value="1"/>
</dbReference>
<evidence type="ECO:0000256" key="4">
    <source>
        <dbReference type="ARBA" id="ARBA00012535"/>
    </source>
</evidence>
<dbReference type="InterPro" id="IPR050281">
    <property type="entry name" value="Flavin_monoamine_oxidase"/>
</dbReference>
<protein>
    <recommendedName>
        <fullName evidence="5">Tryptophan 2-monooxygenase</fullName>
        <ecNumber evidence="4">1.13.12.3</ecNumber>
    </recommendedName>
</protein>
<gene>
    <name evidence="11" type="ORF">OCK74_01185</name>
</gene>
<dbReference type="PRINTS" id="PR00757">
    <property type="entry name" value="AMINEOXDASEF"/>
</dbReference>
<dbReference type="GO" id="GO:0050361">
    <property type="term" value="F:tryptophan 2-monooxygenase activity"/>
    <property type="evidence" value="ECO:0007669"/>
    <property type="project" value="UniProtKB-EC"/>
</dbReference>
<dbReference type="PANTHER" id="PTHR10742">
    <property type="entry name" value="FLAVIN MONOAMINE OXIDASE"/>
    <property type="match status" value="1"/>
</dbReference>
<evidence type="ECO:0000256" key="2">
    <source>
        <dbReference type="ARBA" id="ARBA00004814"/>
    </source>
</evidence>
<comment type="cofactor">
    <cofactor evidence="1">
        <name>FAD</name>
        <dbReference type="ChEBI" id="CHEBI:57692"/>
    </cofactor>
</comment>
<dbReference type="Proteomes" id="UP001155483">
    <property type="component" value="Unassembled WGS sequence"/>
</dbReference>
<dbReference type="Pfam" id="PF01593">
    <property type="entry name" value="Amino_oxidase"/>
    <property type="match status" value="1"/>
</dbReference>
<evidence type="ECO:0000256" key="9">
    <source>
        <dbReference type="PIRSR" id="PIRSR601613-1"/>
    </source>
</evidence>
<comment type="pathway">
    <text evidence="2">Plant hormone metabolism; auxin biosynthesis.</text>
</comment>
<evidence type="ECO:0000256" key="1">
    <source>
        <dbReference type="ARBA" id="ARBA00001974"/>
    </source>
</evidence>